<dbReference type="GO" id="GO:0008270">
    <property type="term" value="F:zinc ion binding"/>
    <property type="evidence" value="ECO:0007669"/>
    <property type="project" value="UniProtKB-KW"/>
</dbReference>
<dbReference type="Gene3D" id="3.30.40.10">
    <property type="entry name" value="Zinc/RING finger domain, C3HC4 (zinc finger)"/>
    <property type="match status" value="1"/>
</dbReference>
<organism evidence="4 5">
    <name type="scientific">Symbiodinium necroappetens</name>
    <dbReference type="NCBI Taxonomy" id="1628268"/>
    <lineage>
        <taxon>Eukaryota</taxon>
        <taxon>Sar</taxon>
        <taxon>Alveolata</taxon>
        <taxon>Dinophyceae</taxon>
        <taxon>Suessiales</taxon>
        <taxon>Symbiodiniaceae</taxon>
        <taxon>Symbiodinium</taxon>
    </lineage>
</organism>
<evidence type="ECO:0000313" key="4">
    <source>
        <dbReference type="EMBL" id="CAE7843527.1"/>
    </source>
</evidence>
<dbReference type="PROSITE" id="PS50089">
    <property type="entry name" value="ZF_RING_2"/>
    <property type="match status" value="1"/>
</dbReference>
<comment type="caution">
    <text evidence="4">The sequence shown here is derived from an EMBL/GenBank/DDBJ whole genome shotgun (WGS) entry which is preliminary data.</text>
</comment>
<evidence type="ECO:0000256" key="2">
    <source>
        <dbReference type="SAM" id="SignalP"/>
    </source>
</evidence>
<keyword evidence="5" id="KW-1185">Reference proteome</keyword>
<feature type="signal peptide" evidence="2">
    <location>
        <begin position="1"/>
        <end position="15"/>
    </location>
</feature>
<dbReference type="InterPro" id="IPR013083">
    <property type="entry name" value="Znf_RING/FYVE/PHD"/>
</dbReference>
<proteinExistence type="predicted"/>
<dbReference type="OrthoDB" id="8062037at2759"/>
<evidence type="ECO:0000259" key="3">
    <source>
        <dbReference type="PROSITE" id="PS50089"/>
    </source>
</evidence>
<dbReference type="PANTHER" id="PTHR22765:SF434">
    <property type="entry name" value="GB|AAD18119.1-RELATED"/>
    <property type="match status" value="1"/>
</dbReference>
<accession>A0A812ZYF2</accession>
<keyword evidence="2" id="KW-0732">Signal</keyword>
<dbReference type="SMART" id="SM00184">
    <property type="entry name" value="RING"/>
    <property type="match status" value="1"/>
</dbReference>
<reference evidence="4" key="1">
    <citation type="submission" date="2021-02" db="EMBL/GenBank/DDBJ databases">
        <authorList>
            <person name="Dougan E. K."/>
            <person name="Rhodes N."/>
            <person name="Thang M."/>
            <person name="Chan C."/>
        </authorList>
    </citation>
    <scope>NUCLEOTIDE SEQUENCE</scope>
</reference>
<dbReference type="GO" id="GO:0006511">
    <property type="term" value="P:ubiquitin-dependent protein catabolic process"/>
    <property type="evidence" value="ECO:0007669"/>
    <property type="project" value="TreeGrafter"/>
</dbReference>
<evidence type="ECO:0000256" key="1">
    <source>
        <dbReference type="PROSITE-ProRule" id="PRU00175"/>
    </source>
</evidence>
<gene>
    <name evidence="4" type="primary">ATL48</name>
    <name evidence="4" type="ORF">SNEC2469_LOCUS25783</name>
</gene>
<keyword evidence="1" id="KW-0862">Zinc</keyword>
<name>A0A812ZYF2_9DINO</name>
<dbReference type="SUPFAM" id="SSF57850">
    <property type="entry name" value="RING/U-box"/>
    <property type="match status" value="1"/>
</dbReference>
<feature type="domain" description="RING-type" evidence="3">
    <location>
        <begin position="49"/>
        <end position="97"/>
    </location>
</feature>
<feature type="chain" id="PRO_5032740273" evidence="2">
    <location>
        <begin position="16"/>
        <end position="109"/>
    </location>
</feature>
<dbReference type="EMBL" id="CAJNJA010051287">
    <property type="protein sequence ID" value="CAE7843527.1"/>
    <property type="molecule type" value="Genomic_DNA"/>
</dbReference>
<protein>
    <submittedName>
        <fullName evidence="4">ATL48 protein</fullName>
    </submittedName>
</protein>
<dbReference type="InterPro" id="IPR001841">
    <property type="entry name" value="Znf_RING"/>
</dbReference>
<sequence length="109" mass="12345">MVISMLFASIALVRALTSEEEQPSVRRELSDEEFQLEGEEIFLEGEETCAVCLETFSGEGALKLRCSHCFHRGCILDWCRHNASKVEHVRVPCPLCRQCLLTTLDSARE</sequence>
<keyword evidence="1" id="KW-0863">Zinc-finger</keyword>
<dbReference type="InterPro" id="IPR051826">
    <property type="entry name" value="E3_ubiquitin-ligase_domain"/>
</dbReference>
<keyword evidence="1" id="KW-0479">Metal-binding</keyword>
<dbReference type="PANTHER" id="PTHR22765">
    <property type="entry name" value="RING FINGER AND PROTEASE ASSOCIATED DOMAIN-CONTAINING"/>
    <property type="match status" value="1"/>
</dbReference>
<dbReference type="Pfam" id="PF13639">
    <property type="entry name" value="zf-RING_2"/>
    <property type="match status" value="1"/>
</dbReference>
<evidence type="ECO:0000313" key="5">
    <source>
        <dbReference type="Proteomes" id="UP000601435"/>
    </source>
</evidence>
<dbReference type="GO" id="GO:0061630">
    <property type="term" value="F:ubiquitin protein ligase activity"/>
    <property type="evidence" value="ECO:0007669"/>
    <property type="project" value="TreeGrafter"/>
</dbReference>
<dbReference type="AlphaFoldDB" id="A0A812ZYF2"/>
<dbReference type="Proteomes" id="UP000601435">
    <property type="component" value="Unassembled WGS sequence"/>
</dbReference>